<keyword evidence="1" id="KW-0175">Coiled coil</keyword>
<name>A0A0R3TNS5_RODNA</name>
<feature type="coiled-coil region" evidence="1">
    <location>
        <begin position="257"/>
        <end position="309"/>
    </location>
</feature>
<accession>A0A0R3TNS5</accession>
<feature type="coiled-coil region" evidence="1">
    <location>
        <begin position="173"/>
        <end position="200"/>
    </location>
</feature>
<evidence type="ECO:0000313" key="4">
    <source>
        <dbReference type="WBParaSite" id="HNAJ_0000905701-mRNA-1"/>
    </source>
</evidence>
<evidence type="ECO:0000256" key="1">
    <source>
        <dbReference type="SAM" id="Coils"/>
    </source>
</evidence>
<dbReference type="WBParaSite" id="HNAJ_0000905701-mRNA-1">
    <property type="protein sequence ID" value="HNAJ_0000905701-mRNA-1"/>
    <property type="gene ID" value="HNAJ_0000905701"/>
</dbReference>
<reference evidence="2 3" key="2">
    <citation type="submission" date="2018-11" db="EMBL/GenBank/DDBJ databases">
        <authorList>
            <consortium name="Pathogen Informatics"/>
        </authorList>
    </citation>
    <scope>NUCLEOTIDE SEQUENCE [LARGE SCALE GENOMIC DNA]</scope>
</reference>
<gene>
    <name evidence="2" type="ORF">HNAJ_LOCUS9053</name>
</gene>
<dbReference type="EMBL" id="UZAE01012477">
    <property type="protein sequence ID" value="VDO05326.1"/>
    <property type="molecule type" value="Genomic_DNA"/>
</dbReference>
<reference evidence="4" key="1">
    <citation type="submission" date="2017-02" db="UniProtKB">
        <authorList>
            <consortium name="WormBaseParasite"/>
        </authorList>
    </citation>
    <scope>IDENTIFICATION</scope>
</reference>
<organism evidence="4">
    <name type="scientific">Rodentolepis nana</name>
    <name type="common">Dwarf tapeworm</name>
    <name type="synonym">Hymenolepis nana</name>
    <dbReference type="NCBI Taxonomy" id="102285"/>
    <lineage>
        <taxon>Eukaryota</taxon>
        <taxon>Metazoa</taxon>
        <taxon>Spiralia</taxon>
        <taxon>Lophotrochozoa</taxon>
        <taxon>Platyhelminthes</taxon>
        <taxon>Cestoda</taxon>
        <taxon>Eucestoda</taxon>
        <taxon>Cyclophyllidea</taxon>
        <taxon>Hymenolepididae</taxon>
        <taxon>Rodentolepis</taxon>
    </lineage>
</organism>
<dbReference type="Proteomes" id="UP000278807">
    <property type="component" value="Unassembled WGS sequence"/>
</dbReference>
<feature type="coiled-coil region" evidence="1">
    <location>
        <begin position="56"/>
        <end position="101"/>
    </location>
</feature>
<evidence type="ECO:0000313" key="3">
    <source>
        <dbReference type="Proteomes" id="UP000278807"/>
    </source>
</evidence>
<dbReference type="AlphaFoldDB" id="A0A0R3TNS5"/>
<evidence type="ECO:0000313" key="2">
    <source>
        <dbReference type="EMBL" id="VDO05326.1"/>
    </source>
</evidence>
<keyword evidence="3" id="KW-1185">Reference proteome</keyword>
<dbReference type="OrthoDB" id="10007333at2759"/>
<dbReference type="STRING" id="102285.A0A0R3TNS5"/>
<proteinExistence type="predicted"/>
<protein>
    <submittedName>
        <fullName evidence="4">Deuterosome assembly protein 1</fullName>
    </submittedName>
</protein>
<sequence>MYESELQQLVMDLDKLVERKKLEWTAKIKQGETALAEERKLHSQTKSIIALKEVKIAKLLQLLKVLEMNNEAAKTEYQSTISNLNKSLDIMSADFKKLQRKYDKMSSRSITCKQRKQNVQMLNGYPDELSKSVQTSPIRLDNAVLSELSTKRSEINQCSEHLNAIELAFRLEVQRFERQLNELVELKAQQDKEIKGQKDRQPPKPATRNIKLQWSPPLQSIITRETSCQIDMKPRTLSISTLTDSKYLNPPEPDMIVINLKEVIHQKNSRIVELEEAYSVAMEMMETLRSELVENKTLLAEKCAELSQEKLRMRPRRQRGFCSKACQSESIRLCDREIDAKPIHALVACTQTEDINGPNEIVPGFLTEALMGLDKSQGQNSSIAWNENNFVDDSVDTTGQEIIDPPPDTTDERLANTQNKVNVSIDIADASNEEGTNLQALMAELKSAEDIWANQLDDNTPRSSPTWLSTEQNCKFKQISSDAVSAPVICDGMAVPVTSAKAYSPISWHSNEKHTTEQNHEQQIEIQLPEVISALDNAYNNAFGGENFTEEAPSVVLGAPESSAFAYTSATAAGDTWNEVR</sequence>